<protein>
    <submittedName>
        <fullName evidence="1">DNA-binding protein</fullName>
    </submittedName>
</protein>
<name>A0AA95K1I1_9GAMM</name>
<gene>
    <name evidence="1" type="ORF">QE207_09235</name>
</gene>
<dbReference type="Proteomes" id="UP001177597">
    <property type="component" value="Chromosome"/>
</dbReference>
<organism evidence="1 2">
    <name type="scientific">Arsenophonus nasoniae</name>
    <name type="common">son-killer infecting Nasonia vitripennis</name>
    <dbReference type="NCBI Taxonomy" id="638"/>
    <lineage>
        <taxon>Bacteria</taxon>
        <taxon>Pseudomonadati</taxon>
        <taxon>Pseudomonadota</taxon>
        <taxon>Gammaproteobacteria</taxon>
        <taxon>Enterobacterales</taxon>
        <taxon>Morganellaceae</taxon>
        <taxon>Arsenophonus</taxon>
    </lineage>
</organism>
<dbReference type="AlphaFoldDB" id="A0AA95K1I1"/>
<evidence type="ECO:0000313" key="1">
    <source>
        <dbReference type="EMBL" id="WGL96689.1"/>
    </source>
</evidence>
<reference evidence="1" key="1">
    <citation type="submission" date="2023-04" db="EMBL/GenBank/DDBJ databases">
        <title>Genome dynamics across the evolutionary transition to endosymbiosis.</title>
        <authorList>
            <person name="Siozios S."/>
            <person name="Nadal-Jimenez P."/>
            <person name="Azagi T."/>
            <person name="Sprong H."/>
            <person name="Frost C.L."/>
            <person name="Parratt S.R."/>
            <person name="Taylor G."/>
            <person name="Brettell L."/>
            <person name="Lew K.C."/>
            <person name="Croft L."/>
            <person name="King K.C."/>
            <person name="Brockhurst M.A."/>
            <person name="Hypsa V."/>
            <person name="Novakova E."/>
            <person name="Darby A.C."/>
            <person name="Hurst G.D.D."/>
        </authorList>
    </citation>
    <scope>NUCLEOTIDE SEQUENCE</scope>
    <source>
        <strain evidence="1">AIh</strain>
    </source>
</reference>
<sequence>MKNFTINFSVGSPYVSVDEYSRLSGIPINTVRAMVNRGDIIIRPKKGAKEKVQINMIAMLKDAIRNS</sequence>
<keyword evidence="1" id="KW-0238">DNA-binding</keyword>
<dbReference type="EMBL" id="CP123498">
    <property type="protein sequence ID" value="WGL96689.1"/>
    <property type="molecule type" value="Genomic_DNA"/>
</dbReference>
<evidence type="ECO:0000313" key="2">
    <source>
        <dbReference type="Proteomes" id="UP001177597"/>
    </source>
</evidence>
<dbReference type="GO" id="GO:0003677">
    <property type="term" value="F:DNA binding"/>
    <property type="evidence" value="ECO:0007669"/>
    <property type="project" value="UniProtKB-KW"/>
</dbReference>
<accession>A0AA95K1I1</accession>
<dbReference type="RefSeq" id="WP_280630128.1">
    <property type="nucleotide sequence ID" value="NZ_CP123498.1"/>
</dbReference>
<proteinExistence type="predicted"/>